<comment type="similarity">
    <text evidence="3">Belongs to the bacterial flagellin family.</text>
</comment>
<organism evidence="7 8">
    <name type="scientific">Cedecea davisae DSM 4568</name>
    <dbReference type="NCBI Taxonomy" id="566551"/>
    <lineage>
        <taxon>Bacteria</taxon>
        <taxon>Pseudomonadati</taxon>
        <taxon>Pseudomonadota</taxon>
        <taxon>Gammaproteobacteria</taxon>
        <taxon>Enterobacterales</taxon>
        <taxon>Enterobacteriaceae</taxon>
        <taxon>Cedecea</taxon>
    </lineage>
</organism>
<dbReference type="InterPro" id="IPR001492">
    <property type="entry name" value="Flagellin"/>
</dbReference>
<dbReference type="PATRIC" id="fig|566551.4.peg.893"/>
<keyword evidence="4" id="KW-0964">Secreted</keyword>
<evidence type="ECO:0000256" key="2">
    <source>
        <dbReference type="ARBA" id="ARBA00004613"/>
    </source>
</evidence>
<feature type="domain" description="Flagellin N-terminal" evidence="6">
    <location>
        <begin position="2"/>
        <end position="130"/>
    </location>
</feature>
<keyword evidence="5" id="KW-0975">Bacterial flagellum</keyword>
<accession>S3J225</accession>
<dbReference type="SUPFAM" id="SSF64518">
    <property type="entry name" value="Phase 1 flagellin"/>
    <property type="match status" value="1"/>
</dbReference>
<dbReference type="PANTHER" id="PTHR42792:SF1">
    <property type="entry name" value="FLAGELLAR HOOK-ASSOCIATED PROTEIN 3"/>
    <property type="match status" value="1"/>
</dbReference>
<evidence type="ECO:0000256" key="4">
    <source>
        <dbReference type="ARBA" id="ARBA00022525"/>
    </source>
</evidence>
<dbReference type="STRING" id="566551.HMPREF0201_00970"/>
<evidence type="ECO:0000256" key="1">
    <source>
        <dbReference type="ARBA" id="ARBA00004365"/>
    </source>
</evidence>
<comment type="subcellular location">
    <subcellularLocation>
        <location evidence="1">Bacterial flagellum</location>
    </subcellularLocation>
    <subcellularLocation>
        <location evidence="2">Secreted</location>
    </subcellularLocation>
</comment>
<evidence type="ECO:0000256" key="5">
    <source>
        <dbReference type="ARBA" id="ARBA00023143"/>
    </source>
</evidence>
<evidence type="ECO:0000313" key="7">
    <source>
        <dbReference type="EMBL" id="EPF19240.1"/>
    </source>
</evidence>
<dbReference type="GO" id="GO:0009424">
    <property type="term" value="C:bacterial-type flagellum hook"/>
    <property type="evidence" value="ECO:0007669"/>
    <property type="project" value="InterPro"/>
</dbReference>
<gene>
    <name evidence="7" type="ORF">HMPREF0201_00970</name>
</gene>
<dbReference type="InterPro" id="IPR013384">
    <property type="entry name" value="Flagell_FlgL"/>
</dbReference>
<dbReference type="InterPro" id="IPR001029">
    <property type="entry name" value="Flagellin_N"/>
</dbReference>
<dbReference type="GO" id="GO:0005576">
    <property type="term" value="C:extracellular region"/>
    <property type="evidence" value="ECO:0007669"/>
    <property type="project" value="UniProtKB-SubCell"/>
</dbReference>
<keyword evidence="7" id="KW-0969">Cilium</keyword>
<dbReference type="NCBIfam" id="TIGR02550">
    <property type="entry name" value="flagell_flgL"/>
    <property type="match status" value="1"/>
</dbReference>
<evidence type="ECO:0000256" key="3">
    <source>
        <dbReference type="ARBA" id="ARBA00005709"/>
    </source>
</evidence>
<proteinExistence type="inferred from homology"/>
<dbReference type="Pfam" id="PF00669">
    <property type="entry name" value="Flagellin_N"/>
    <property type="match status" value="1"/>
</dbReference>
<dbReference type="HOGENOM" id="CLU_024437_1_1_6"/>
<evidence type="ECO:0000313" key="8">
    <source>
        <dbReference type="Proteomes" id="UP000014585"/>
    </source>
</evidence>
<dbReference type="Proteomes" id="UP000014585">
    <property type="component" value="Unassembled WGS sequence"/>
</dbReference>
<dbReference type="GO" id="GO:0005198">
    <property type="term" value="F:structural molecule activity"/>
    <property type="evidence" value="ECO:0007669"/>
    <property type="project" value="InterPro"/>
</dbReference>
<comment type="caution">
    <text evidence="7">The sequence shown here is derived from an EMBL/GenBank/DDBJ whole genome shotgun (WGS) entry which is preliminary data.</text>
</comment>
<keyword evidence="7" id="KW-0282">Flagellum</keyword>
<name>S3J225_9ENTR</name>
<keyword evidence="7" id="KW-0966">Cell projection</keyword>
<protein>
    <submittedName>
        <fullName evidence="7">Flagellar hook-associated protein 3</fullName>
    </submittedName>
</protein>
<reference evidence="7 8" key="1">
    <citation type="submission" date="2013-04" db="EMBL/GenBank/DDBJ databases">
        <authorList>
            <person name="Weinstock G."/>
            <person name="Sodergren E."/>
            <person name="Lobos E.A."/>
            <person name="Fulton L."/>
            <person name="Fulton R."/>
            <person name="Courtney L."/>
            <person name="Fronick C."/>
            <person name="O'Laughlin M."/>
            <person name="Godfrey J."/>
            <person name="Wilson R.M."/>
            <person name="Miner T."/>
            <person name="Farmer C."/>
            <person name="Delehaunty K."/>
            <person name="Cordes M."/>
            <person name="Minx P."/>
            <person name="Tomlinson C."/>
            <person name="Chen J."/>
            <person name="Wollam A."/>
            <person name="Pepin K.H."/>
            <person name="Palsikar V.B."/>
            <person name="Zhang X."/>
            <person name="Suruliraj S."/>
            <person name="Perna N.T."/>
            <person name="Plunkett G."/>
            <person name="Warren W."/>
            <person name="Mitreva M."/>
            <person name="Mardis E.R."/>
            <person name="Wilson R.K."/>
        </authorList>
    </citation>
    <scope>NUCLEOTIDE SEQUENCE [LARGE SCALE GENOMIC DNA]</scope>
    <source>
        <strain evidence="7 8">DSM 4568</strain>
    </source>
</reference>
<dbReference type="Gene3D" id="1.20.1330.10">
    <property type="entry name" value="f41 fragment of flagellin, N-terminal domain"/>
    <property type="match status" value="1"/>
</dbReference>
<dbReference type="PANTHER" id="PTHR42792">
    <property type="entry name" value="FLAGELLIN"/>
    <property type="match status" value="1"/>
</dbReference>
<sequence>MLNQLGANSESISKLMMQLSTQKRINVPSDDPVAASRLVQLNREQSAISQYQNNITSISGTLASQESHLQAMNDQLLALNDKLLSAANGTNSQEDMASYGAELDSMLDSLVASMNAQNENGSYLFSGTKTGTKPVQWDEAAQKFVFAGNDGTRETTVANGVNIKENTNVAGAFSSGGDDLDMLNKLKDLAKKMQDPSIPVADYQSDIDNMLTATTATRDNVSALFTDVGGRQNRLTLLSDAHTDVSAANDQVVRDLSYSDPATATVNLKLFMNSVQISNQAYSMISKLSLFSVM</sequence>
<evidence type="ECO:0000259" key="6">
    <source>
        <dbReference type="Pfam" id="PF00669"/>
    </source>
</evidence>
<dbReference type="AlphaFoldDB" id="S3J225"/>
<dbReference type="EMBL" id="ATDT01000005">
    <property type="protein sequence ID" value="EPF19240.1"/>
    <property type="molecule type" value="Genomic_DNA"/>
</dbReference>
<dbReference type="GO" id="GO:0071973">
    <property type="term" value="P:bacterial-type flagellum-dependent cell motility"/>
    <property type="evidence" value="ECO:0007669"/>
    <property type="project" value="InterPro"/>
</dbReference>